<feature type="transmembrane region" description="Helical" evidence="1">
    <location>
        <begin position="6"/>
        <end position="27"/>
    </location>
</feature>
<sequence length="73" mass="7697">MDWLAFVVVAVATLVSALVVVGFYGLGVRLLAVAADAPLPRQPLVRSFAYLCFGVCAAAVLYGIYLIVPAFHA</sequence>
<keyword evidence="1" id="KW-1133">Transmembrane helix</keyword>
<organism evidence="2 3">
    <name type="scientific">Arthrobacter deserti</name>
    <dbReference type="NCBI Taxonomy" id="1742687"/>
    <lineage>
        <taxon>Bacteria</taxon>
        <taxon>Bacillati</taxon>
        <taxon>Actinomycetota</taxon>
        <taxon>Actinomycetes</taxon>
        <taxon>Micrococcales</taxon>
        <taxon>Micrococcaceae</taxon>
        <taxon>Arthrobacter</taxon>
    </lineage>
</organism>
<proteinExistence type="predicted"/>
<evidence type="ECO:0000256" key="1">
    <source>
        <dbReference type="SAM" id="Phobius"/>
    </source>
</evidence>
<reference evidence="2 3" key="1">
    <citation type="submission" date="2020-04" db="EMBL/GenBank/DDBJ databases">
        <authorList>
            <person name="Liu S."/>
        </authorList>
    </citation>
    <scope>NUCLEOTIDE SEQUENCE [LARGE SCALE GENOMIC DNA]</scope>
    <source>
        <strain evidence="2 3">CGMCC 1.15091</strain>
    </source>
</reference>
<keyword evidence="1" id="KW-0472">Membrane</keyword>
<gene>
    <name evidence="2" type="ORF">HER39_00065</name>
</gene>
<accession>A0ABX1JMH5</accession>
<feature type="transmembrane region" description="Helical" evidence="1">
    <location>
        <begin position="48"/>
        <end position="68"/>
    </location>
</feature>
<name>A0ABX1JMH5_9MICC</name>
<evidence type="ECO:0000313" key="2">
    <source>
        <dbReference type="EMBL" id="NKX49007.1"/>
    </source>
</evidence>
<keyword evidence="1" id="KW-0812">Transmembrane</keyword>
<dbReference type="EMBL" id="JAAZSR010000001">
    <property type="protein sequence ID" value="NKX49007.1"/>
    <property type="molecule type" value="Genomic_DNA"/>
</dbReference>
<protein>
    <submittedName>
        <fullName evidence="2">Uncharacterized protein</fullName>
    </submittedName>
</protein>
<comment type="caution">
    <text evidence="2">The sequence shown here is derived from an EMBL/GenBank/DDBJ whole genome shotgun (WGS) entry which is preliminary data.</text>
</comment>
<keyword evidence="3" id="KW-1185">Reference proteome</keyword>
<evidence type="ECO:0000313" key="3">
    <source>
        <dbReference type="Proteomes" id="UP000523795"/>
    </source>
</evidence>
<dbReference type="Proteomes" id="UP000523795">
    <property type="component" value="Unassembled WGS sequence"/>
</dbReference>